<dbReference type="PANTHER" id="PTHR23048:SF44">
    <property type="entry name" value="ATRIAL MYOSIN LIGHT CHAIN"/>
    <property type="match status" value="1"/>
</dbReference>
<dbReference type="AlphaFoldDB" id="A0A3Q3WSQ9"/>
<dbReference type="InterPro" id="IPR011992">
    <property type="entry name" value="EF-hand-dom_pair"/>
</dbReference>
<proteinExistence type="predicted"/>
<evidence type="ECO:0000256" key="1">
    <source>
        <dbReference type="SAM" id="MobiDB-lite"/>
    </source>
</evidence>
<evidence type="ECO:0000313" key="3">
    <source>
        <dbReference type="Ensembl" id="ENSMMOP00000015472.1"/>
    </source>
</evidence>
<dbReference type="OMA" id="TQAEIMH"/>
<dbReference type="Gene3D" id="1.10.238.10">
    <property type="entry name" value="EF-hand"/>
    <property type="match status" value="2"/>
</dbReference>
<organism evidence="3 4">
    <name type="scientific">Mola mola</name>
    <name type="common">Ocean sunfish</name>
    <name type="synonym">Tetraodon mola</name>
    <dbReference type="NCBI Taxonomy" id="94237"/>
    <lineage>
        <taxon>Eukaryota</taxon>
        <taxon>Metazoa</taxon>
        <taxon>Chordata</taxon>
        <taxon>Craniata</taxon>
        <taxon>Vertebrata</taxon>
        <taxon>Euteleostomi</taxon>
        <taxon>Actinopterygii</taxon>
        <taxon>Neopterygii</taxon>
        <taxon>Teleostei</taxon>
        <taxon>Neoteleostei</taxon>
        <taxon>Acanthomorphata</taxon>
        <taxon>Eupercaria</taxon>
        <taxon>Tetraodontiformes</taxon>
        <taxon>Molidae</taxon>
        <taxon>Mola</taxon>
    </lineage>
</organism>
<dbReference type="Ensembl" id="ENSMMOT00000015725.1">
    <property type="protein sequence ID" value="ENSMMOP00000015472.1"/>
    <property type="gene ID" value="ENSMMOG00000011797.1"/>
</dbReference>
<dbReference type="InterPro" id="IPR002048">
    <property type="entry name" value="EF_hand_dom"/>
</dbReference>
<name>A0A3Q3WSQ9_MOLML</name>
<reference evidence="3" key="1">
    <citation type="submission" date="2025-08" db="UniProtKB">
        <authorList>
            <consortium name="Ensembl"/>
        </authorList>
    </citation>
    <scope>IDENTIFICATION</scope>
</reference>
<evidence type="ECO:0000313" key="4">
    <source>
        <dbReference type="Proteomes" id="UP000261620"/>
    </source>
</evidence>
<dbReference type="PANTHER" id="PTHR23048">
    <property type="entry name" value="MYOSIN LIGHT CHAIN 1, 3"/>
    <property type="match status" value="1"/>
</dbReference>
<feature type="region of interest" description="Disordered" evidence="1">
    <location>
        <begin position="1"/>
        <end position="29"/>
    </location>
</feature>
<accession>A0A3Q3WSQ9</accession>
<dbReference type="CDD" id="cd00051">
    <property type="entry name" value="EFh"/>
    <property type="match status" value="1"/>
</dbReference>
<keyword evidence="4" id="KW-1185">Reference proteome</keyword>
<dbReference type="FunFam" id="1.10.238.10:FF:000019">
    <property type="entry name" value="Myosin light chain 1 skeletal"/>
    <property type="match status" value="1"/>
</dbReference>
<dbReference type="STRING" id="94237.ENSMMOP00000015472"/>
<sequence>MAPKKKEEPKPAPAPPKPVEPERPKTPVFDPASVTVKQKHQGNYFKDAFQLFDRTPASEMKITYAQCGDLIRALGQNPTQAEIMHVLGKPKAEEMQTKMLDFDQFLPIHQHICKAKDRGTYEDFVEGLRVFDKEGNGTVMGAELRHVLATLGEKLREDEVEQLMQNQEDANGCINYEAFVKYIMAS</sequence>
<evidence type="ECO:0000259" key="2">
    <source>
        <dbReference type="PROSITE" id="PS50222"/>
    </source>
</evidence>
<reference evidence="3" key="2">
    <citation type="submission" date="2025-09" db="UniProtKB">
        <authorList>
            <consortium name="Ensembl"/>
        </authorList>
    </citation>
    <scope>IDENTIFICATION</scope>
</reference>
<dbReference type="SUPFAM" id="SSF47473">
    <property type="entry name" value="EF-hand"/>
    <property type="match status" value="1"/>
</dbReference>
<feature type="compositionally biased region" description="Basic and acidic residues" evidence="1">
    <location>
        <begin position="1"/>
        <end position="10"/>
    </location>
</feature>
<dbReference type="PROSITE" id="PS50222">
    <property type="entry name" value="EF_HAND_2"/>
    <property type="match status" value="1"/>
</dbReference>
<dbReference type="InterPro" id="IPR050230">
    <property type="entry name" value="CALM/Myosin/TropC-like"/>
</dbReference>
<dbReference type="Proteomes" id="UP000261620">
    <property type="component" value="Unplaced"/>
</dbReference>
<protein>
    <recommendedName>
        <fullName evidence="2">EF-hand domain-containing protein</fullName>
    </recommendedName>
</protein>
<dbReference type="GO" id="GO:0005509">
    <property type="term" value="F:calcium ion binding"/>
    <property type="evidence" value="ECO:0007669"/>
    <property type="project" value="InterPro"/>
</dbReference>
<dbReference type="GO" id="GO:0016460">
    <property type="term" value="C:myosin II complex"/>
    <property type="evidence" value="ECO:0007669"/>
    <property type="project" value="TreeGrafter"/>
</dbReference>
<feature type="domain" description="EF-hand" evidence="2">
    <location>
        <begin position="119"/>
        <end position="154"/>
    </location>
</feature>